<comment type="caution">
    <text evidence="2">The sequence shown here is derived from an EMBL/GenBank/DDBJ whole genome shotgun (WGS) entry which is preliminary data.</text>
</comment>
<dbReference type="Proteomes" id="UP000782554">
    <property type="component" value="Unassembled WGS sequence"/>
</dbReference>
<feature type="signal peptide" evidence="1">
    <location>
        <begin position="1"/>
        <end position="24"/>
    </location>
</feature>
<evidence type="ECO:0008006" key="4">
    <source>
        <dbReference type="Google" id="ProtNLM"/>
    </source>
</evidence>
<dbReference type="EMBL" id="JAIGNU010000001">
    <property type="protein sequence ID" value="MBX7499911.1"/>
    <property type="molecule type" value="Genomic_DNA"/>
</dbReference>
<protein>
    <recommendedName>
        <fullName evidence="4">Tetratricopeptide repeat protein</fullName>
    </recommendedName>
</protein>
<reference evidence="2 3" key="1">
    <citation type="submission" date="2021-08" db="EMBL/GenBank/DDBJ databases">
        <title>Comparative Genomics Analysis of the Genus Qipengyuania Reveals Extensive Genetic Diversity and Metabolic Versatility, Including the Description of Fifteen Novel Species.</title>
        <authorList>
            <person name="Liu Y."/>
        </authorList>
    </citation>
    <scope>NUCLEOTIDE SEQUENCE [LARGE SCALE GENOMIC DNA]</scope>
    <source>
        <strain evidence="2 3">YG27</strain>
    </source>
</reference>
<evidence type="ECO:0000313" key="3">
    <source>
        <dbReference type="Proteomes" id="UP000782554"/>
    </source>
</evidence>
<feature type="chain" id="PRO_5045568250" description="Tetratricopeptide repeat protein" evidence="1">
    <location>
        <begin position="25"/>
        <end position="124"/>
    </location>
</feature>
<organism evidence="2 3">
    <name type="scientific">Qipengyuania mesophila</name>
    <dbReference type="NCBI Taxonomy" id="2867246"/>
    <lineage>
        <taxon>Bacteria</taxon>
        <taxon>Pseudomonadati</taxon>
        <taxon>Pseudomonadota</taxon>
        <taxon>Alphaproteobacteria</taxon>
        <taxon>Sphingomonadales</taxon>
        <taxon>Erythrobacteraceae</taxon>
        <taxon>Qipengyuania</taxon>
    </lineage>
</organism>
<sequence length="124" mass="12968">MALKLWARAAVMAAFLLPTGALHAETLAELDALSDAAQDEGGAIAAAQDLAADGAYLEALATLERMLAVHPKSPEGRLLHALYLCRVDDQRGGQVEIGKLKEREFGSQTLADARAACEAGGEVP</sequence>
<proteinExistence type="predicted"/>
<dbReference type="RefSeq" id="WP_221599790.1">
    <property type="nucleotide sequence ID" value="NZ_JAIGNU010000001.1"/>
</dbReference>
<keyword evidence="3" id="KW-1185">Reference proteome</keyword>
<evidence type="ECO:0000313" key="2">
    <source>
        <dbReference type="EMBL" id="MBX7499911.1"/>
    </source>
</evidence>
<evidence type="ECO:0000256" key="1">
    <source>
        <dbReference type="SAM" id="SignalP"/>
    </source>
</evidence>
<accession>A0ABS7JQM0</accession>
<keyword evidence="1" id="KW-0732">Signal</keyword>
<gene>
    <name evidence="2" type="ORF">K3181_00465</name>
</gene>
<name>A0ABS7JQM0_9SPHN</name>